<protein>
    <submittedName>
        <fullName evidence="1">Uncharacterized protein</fullName>
    </submittedName>
</protein>
<comment type="caution">
    <text evidence="1">The sequence shown here is derived from an EMBL/GenBank/DDBJ whole genome shotgun (WGS) entry which is preliminary data.</text>
</comment>
<evidence type="ECO:0000313" key="2">
    <source>
        <dbReference type="Proteomes" id="UP000198145"/>
    </source>
</evidence>
<dbReference type="EMBL" id="NJBA01000004">
    <property type="protein sequence ID" value="OWP50818.1"/>
    <property type="molecule type" value="Genomic_DNA"/>
</dbReference>
<dbReference type="AlphaFoldDB" id="A0A2D0AFD7"/>
<organism evidence="1 2">
    <name type="scientific">Pseudomonas nitroreducens</name>
    <dbReference type="NCBI Taxonomy" id="46680"/>
    <lineage>
        <taxon>Bacteria</taxon>
        <taxon>Pseudomonadati</taxon>
        <taxon>Pseudomonadota</taxon>
        <taxon>Gammaproteobacteria</taxon>
        <taxon>Pseudomonadales</taxon>
        <taxon>Pseudomonadaceae</taxon>
        <taxon>Pseudomonas</taxon>
    </lineage>
</organism>
<sequence>MFFDFRYVPPRRAIQPRDGGAVVRFSEARFLSTIRSMPWGWGTPTDPVPTGIVYPDYPGPVVVVDPPEEPEILETYMIANQVTLVVLGNGSVLDATNIRLSLDIDSFAWTFSAELFGRTSLNMVTPDGNGPKTVELVINGHAWRFLVERWSGSGKHPAERYSISGASRTQLLAAPYAPRRSAVNTVQVNARQVVDDQLQNTGFSASWDIVSMGPPDWTLPPGAFSYQDQTPMEVIHRLAEVVGGVVRPDEAGDGLTVLPRYREATWYWGTAVPDRIVAAEIVAEWGSEWSPQPQWNFVYVSGTNYGVGVQVRRAGTGGDEPAPDVMDEWMTSADAARARGACELSKGGNQSIETRRIPLFYKDGSPPGLVLPAMLVECRDEATPWRGLCLSTEITASGVGACEVWQTLKIERHWGN</sequence>
<dbReference type="Proteomes" id="UP000198145">
    <property type="component" value="Unassembled WGS sequence"/>
</dbReference>
<name>A0A2D0AFD7_PSENT</name>
<dbReference type="SUPFAM" id="SSF69279">
    <property type="entry name" value="Phage tail proteins"/>
    <property type="match status" value="1"/>
</dbReference>
<gene>
    <name evidence="1" type="ORF">CEG18_12030</name>
</gene>
<proteinExistence type="predicted"/>
<evidence type="ECO:0000313" key="1">
    <source>
        <dbReference type="EMBL" id="OWP50818.1"/>
    </source>
</evidence>
<reference evidence="1 2" key="1">
    <citation type="submission" date="2017-06" db="EMBL/GenBank/DDBJ databases">
        <title>Draft genome of Pseudomonas nitroreducens DF05.</title>
        <authorList>
            <person name="Iyer R."/>
        </authorList>
    </citation>
    <scope>NUCLEOTIDE SEQUENCE [LARGE SCALE GENOMIC DNA]</scope>
    <source>
        <strain evidence="1 2">DF05</strain>
    </source>
</reference>
<accession>A0A2D0AFD7</accession>